<dbReference type="EMBL" id="GBRH01168433">
    <property type="protein sequence ID" value="JAE29463.1"/>
    <property type="molecule type" value="Transcribed_RNA"/>
</dbReference>
<organism evidence="1">
    <name type="scientific">Arundo donax</name>
    <name type="common">Giant reed</name>
    <name type="synonym">Donax arundinaceus</name>
    <dbReference type="NCBI Taxonomy" id="35708"/>
    <lineage>
        <taxon>Eukaryota</taxon>
        <taxon>Viridiplantae</taxon>
        <taxon>Streptophyta</taxon>
        <taxon>Embryophyta</taxon>
        <taxon>Tracheophyta</taxon>
        <taxon>Spermatophyta</taxon>
        <taxon>Magnoliopsida</taxon>
        <taxon>Liliopsida</taxon>
        <taxon>Poales</taxon>
        <taxon>Poaceae</taxon>
        <taxon>PACMAD clade</taxon>
        <taxon>Arundinoideae</taxon>
        <taxon>Arundineae</taxon>
        <taxon>Arundo</taxon>
    </lineage>
</organism>
<accession>A0A0A9H991</accession>
<protein>
    <submittedName>
        <fullName evidence="1">Uncharacterized protein</fullName>
    </submittedName>
</protein>
<evidence type="ECO:0000313" key="1">
    <source>
        <dbReference type="EMBL" id="JAE29463.1"/>
    </source>
</evidence>
<reference evidence="1" key="2">
    <citation type="journal article" date="2015" name="Data Brief">
        <title>Shoot transcriptome of the giant reed, Arundo donax.</title>
        <authorList>
            <person name="Barrero R.A."/>
            <person name="Guerrero F.D."/>
            <person name="Moolhuijzen P."/>
            <person name="Goolsby J.A."/>
            <person name="Tidwell J."/>
            <person name="Bellgard S.E."/>
            <person name="Bellgard M.I."/>
        </authorList>
    </citation>
    <scope>NUCLEOTIDE SEQUENCE</scope>
    <source>
        <tissue evidence="1">Shoot tissue taken approximately 20 cm above the soil surface</tissue>
    </source>
</reference>
<proteinExistence type="predicted"/>
<name>A0A0A9H991_ARUDO</name>
<sequence length="34" mass="4208">MIVQFHLWTMSKLRYYRKSGISEKESTLTIFLYH</sequence>
<dbReference type="AlphaFoldDB" id="A0A0A9H991"/>
<reference evidence="1" key="1">
    <citation type="submission" date="2014-09" db="EMBL/GenBank/DDBJ databases">
        <authorList>
            <person name="Magalhaes I.L.F."/>
            <person name="Oliveira U."/>
            <person name="Santos F.R."/>
            <person name="Vidigal T.H.D.A."/>
            <person name="Brescovit A.D."/>
            <person name="Santos A.J."/>
        </authorList>
    </citation>
    <scope>NUCLEOTIDE SEQUENCE</scope>
    <source>
        <tissue evidence="1">Shoot tissue taken approximately 20 cm above the soil surface</tissue>
    </source>
</reference>